<proteinExistence type="predicted"/>
<feature type="transmembrane region" description="Helical" evidence="1">
    <location>
        <begin position="86"/>
        <end position="106"/>
    </location>
</feature>
<dbReference type="Pfam" id="PF18895">
    <property type="entry name" value="T4SS_pilin"/>
    <property type="match status" value="1"/>
</dbReference>
<dbReference type="STRING" id="1619046.US42_C0008G0064"/>
<feature type="transmembrane region" description="Helical" evidence="1">
    <location>
        <begin position="46"/>
        <end position="74"/>
    </location>
</feature>
<dbReference type="AlphaFoldDB" id="A0A0G0G8X6"/>
<name>A0A0G0G8X6_9BACT</name>
<sequence>MKKILFLLVGLVIVFSPVLAMAEDSYGLETTAGAAKLKSDKDLPTLVGNVAGTALSLVGVIFFALMIYAGFLWMTAQGKEEQAKKALDTIIACIIGLIIILAAYAITRFIFNSAGVGGSGTVPQEKQCDATSVASCKSKPESTTACTETAGGVTTNGFCHFVNPQSKSCSCGN</sequence>
<keyword evidence="1" id="KW-0472">Membrane</keyword>
<evidence type="ECO:0008006" key="5">
    <source>
        <dbReference type="Google" id="ProtNLM"/>
    </source>
</evidence>
<evidence type="ECO:0000256" key="2">
    <source>
        <dbReference type="SAM" id="SignalP"/>
    </source>
</evidence>
<protein>
    <recommendedName>
        <fullName evidence="5">TrbC/VIRB2 family protein</fullName>
    </recommendedName>
</protein>
<feature type="chain" id="PRO_5002532315" description="TrbC/VIRB2 family protein" evidence="2">
    <location>
        <begin position="23"/>
        <end position="173"/>
    </location>
</feature>
<evidence type="ECO:0000313" key="3">
    <source>
        <dbReference type="EMBL" id="KKQ27553.1"/>
    </source>
</evidence>
<dbReference type="InterPro" id="IPR043993">
    <property type="entry name" value="T4SS_pilin"/>
</dbReference>
<reference evidence="3 4" key="1">
    <citation type="journal article" date="2015" name="Nature">
        <title>rRNA introns, odd ribosomes, and small enigmatic genomes across a large radiation of phyla.</title>
        <authorList>
            <person name="Brown C.T."/>
            <person name="Hug L.A."/>
            <person name="Thomas B.C."/>
            <person name="Sharon I."/>
            <person name="Castelle C.J."/>
            <person name="Singh A."/>
            <person name="Wilkins M.J."/>
            <person name="Williams K.H."/>
            <person name="Banfield J.F."/>
        </authorList>
    </citation>
    <scope>NUCLEOTIDE SEQUENCE [LARGE SCALE GENOMIC DNA]</scope>
</reference>
<keyword evidence="1" id="KW-0812">Transmembrane</keyword>
<keyword evidence="1" id="KW-1133">Transmembrane helix</keyword>
<comment type="caution">
    <text evidence="3">The sequence shown here is derived from an EMBL/GenBank/DDBJ whole genome shotgun (WGS) entry which is preliminary data.</text>
</comment>
<evidence type="ECO:0000313" key="4">
    <source>
        <dbReference type="Proteomes" id="UP000034849"/>
    </source>
</evidence>
<evidence type="ECO:0000256" key="1">
    <source>
        <dbReference type="SAM" id="Phobius"/>
    </source>
</evidence>
<feature type="signal peptide" evidence="2">
    <location>
        <begin position="1"/>
        <end position="22"/>
    </location>
</feature>
<dbReference type="Proteomes" id="UP000034849">
    <property type="component" value="Unassembled WGS sequence"/>
</dbReference>
<keyword evidence="2" id="KW-0732">Signal</keyword>
<organism evidence="3 4">
    <name type="scientific">Candidatus Magasanikbacteria bacterium GW2011_GWC2_37_14</name>
    <dbReference type="NCBI Taxonomy" id="1619046"/>
    <lineage>
        <taxon>Bacteria</taxon>
        <taxon>Candidatus Magasanikiibacteriota</taxon>
    </lineage>
</organism>
<gene>
    <name evidence="3" type="ORF">US42_C0008G0064</name>
</gene>
<accession>A0A0G0G8X6</accession>
<dbReference type="EMBL" id="LBSX01000008">
    <property type="protein sequence ID" value="KKQ27553.1"/>
    <property type="molecule type" value="Genomic_DNA"/>
</dbReference>